<dbReference type="SUPFAM" id="SSF54211">
    <property type="entry name" value="Ribosomal protein S5 domain 2-like"/>
    <property type="match status" value="1"/>
</dbReference>
<dbReference type="Gene3D" id="3.30.230.70">
    <property type="entry name" value="GHMP Kinase, N-terminal domain"/>
    <property type="match status" value="2"/>
</dbReference>
<feature type="compositionally biased region" description="Polar residues" evidence="1">
    <location>
        <begin position="28"/>
        <end position="63"/>
    </location>
</feature>
<dbReference type="GO" id="GO:0005829">
    <property type="term" value="C:cytosol"/>
    <property type="evidence" value="ECO:0007669"/>
    <property type="project" value="TreeGrafter"/>
</dbReference>
<keyword evidence="3" id="KW-1185">Reference proteome</keyword>
<dbReference type="GO" id="GO:0000958">
    <property type="term" value="P:mitochondrial mRNA catabolic process"/>
    <property type="evidence" value="ECO:0007669"/>
    <property type="project" value="TreeGrafter"/>
</dbReference>
<dbReference type="InterPro" id="IPR012162">
    <property type="entry name" value="PNPase"/>
</dbReference>
<dbReference type="InterPro" id="IPR020568">
    <property type="entry name" value="Ribosomal_Su5_D2-typ_SF"/>
</dbReference>
<dbReference type="EMBL" id="JBCNJP010000003">
    <property type="protein sequence ID" value="KAK9080215.1"/>
    <property type="molecule type" value="Genomic_DNA"/>
</dbReference>
<dbReference type="AlphaFoldDB" id="A0AAP0DSB1"/>
<dbReference type="GO" id="GO:0000965">
    <property type="term" value="P:mitochondrial RNA 3'-end processing"/>
    <property type="evidence" value="ECO:0007669"/>
    <property type="project" value="TreeGrafter"/>
</dbReference>
<dbReference type="GO" id="GO:0009570">
    <property type="term" value="C:chloroplast stroma"/>
    <property type="evidence" value="ECO:0007669"/>
    <property type="project" value="TreeGrafter"/>
</dbReference>
<dbReference type="InterPro" id="IPR036345">
    <property type="entry name" value="ExoRNase_PH_dom2_sf"/>
</dbReference>
<name>A0AAP0DSB1_9ASTR</name>
<dbReference type="PANTHER" id="PTHR11252:SF16">
    <property type="entry name" value="POLYRIBONUCLEOTIDE NUCLEOTIDYLTRANSFERASE 2, MITOCHONDRIAL"/>
    <property type="match status" value="1"/>
</dbReference>
<dbReference type="InterPro" id="IPR027408">
    <property type="entry name" value="PNPase/RNase_PH_dom_sf"/>
</dbReference>
<accession>A0AAP0DSB1</accession>
<evidence type="ECO:0000313" key="3">
    <source>
        <dbReference type="Proteomes" id="UP001408789"/>
    </source>
</evidence>
<evidence type="ECO:0000256" key="1">
    <source>
        <dbReference type="SAM" id="MobiDB-lite"/>
    </source>
</evidence>
<feature type="region of interest" description="Disordered" evidence="1">
    <location>
        <begin position="26"/>
        <end position="68"/>
    </location>
</feature>
<evidence type="ECO:0000313" key="2">
    <source>
        <dbReference type="EMBL" id="KAK9080215.1"/>
    </source>
</evidence>
<dbReference type="GO" id="GO:0005739">
    <property type="term" value="C:mitochondrion"/>
    <property type="evidence" value="ECO:0007669"/>
    <property type="project" value="TreeGrafter"/>
</dbReference>
<sequence>MIRGIREATDDRVLLMVLKDFTQHDSEYNQVKRSPQTPNEATKNNNEVQQKGDNNPNSVTNKSSGKHGKQLSSLLYGVVEVIEVNDMLVSAGMGFLQSSKELGREGAPKERELLCGRIIDRPIRLLFPVGFNHEVQLNPSDLNLVYACTRYKTMMIDVQAHEISEKDLEAAFRFAHPKVVKFIEPQLKLAAKAGKKLKK</sequence>
<dbReference type="SUPFAM" id="SSF55666">
    <property type="entry name" value="Ribonuclease PH domain 2-like"/>
    <property type="match status" value="1"/>
</dbReference>
<dbReference type="PANTHER" id="PTHR11252">
    <property type="entry name" value="POLYRIBONUCLEOTIDE NUCLEOTIDYLTRANSFERASE"/>
    <property type="match status" value="1"/>
</dbReference>
<gene>
    <name evidence="2" type="ORF">SSX86_001891</name>
</gene>
<protein>
    <submittedName>
        <fullName evidence="2">Uncharacterized protein</fullName>
    </submittedName>
</protein>
<dbReference type="GO" id="GO:0000175">
    <property type="term" value="F:3'-5'-RNA exonuclease activity"/>
    <property type="evidence" value="ECO:0007669"/>
    <property type="project" value="TreeGrafter"/>
</dbReference>
<organism evidence="2 3">
    <name type="scientific">Deinandra increscens subsp. villosa</name>
    <dbReference type="NCBI Taxonomy" id="3103831"/>
    <lineage>
        <taxon>Eukaryota</taxon>
        <taxon>Viridiplantae</taxon>
        <taxon>Streptophyta</taxon>
        <taxon>Embryophyta</taxon>
        <taxon>Tracheophyta</taxon>
        <taxon>Spermatophyta</taxon>
        <taxon>Magnoliopsida</taxon>
        <taxon>eudicotyledons</taxon>
        <taxon>Gunneridae</taxon>
        <taxon>Pentapetalae</taxon>
        <taxon>asterids</taxon>
        <taxon>campanulids</taxon>
        <taxon>Asterales</taxon>
        <taxon>Asteraceae</taxon>
        <taxon>Asteroideae</taxon>
        <taxon>Heliantheae alliance</taxon>
        <taxon>Madieae</taxon>
        <taxon>Madiinae</taxon>
        <taxon>Deinandra</taxon>
    </lineage>
</organism>
<dbReference type="Proteomes" id="UP001408789">
    <property type="component" value="Unassembled WGS sequence"/>
</dbReference>
<reference evidence="2 3" key="1">
    <citation type="submission" date="2024-04" db="EMBL/GenBank/DDBJ databases">
        <title>The reference genome of an endangered Asteraceae, Deinandra increscens subsp. villosa, native to the Central Coast of California.</title>
        <authorList>
            <person name="Guilliams M."/>
            <person name="Hasenstab-Lehman K."/>
            <person name="Meyer R."/>
            <person name="Mcevoy S."/>
        </authorList>
    </citation>
    <scope>NUCLEOTIDE SEQUENCE [LARGE SCALE GENOMIC DNA]</scope>
    <source>
        <tissue evidence="2">Leaf</tissue>
    </source>
</reference>
<dbReference type="GO" id="GO:0003723">
    <property type="term" value="F:RNA binding"/>
    <property type="evidence" value="ECO:0007669"/>
    <property type="project" value="InterPro"/>
</dbReference>
<proteinExistence type="predicted"/>
<comment type="caution">
    <text evidence="2">The sequence shown here is derived from an EMBL/GenBank/DDBJ whole genome shotgun (WGS) entry which is preliminary data.</text>
</comment>
<dbReference type="GO" id="GO:0004654">
    <property type="term" value="F:polyribonucleotide nucleotidyltransferase activity"/>
    <property type="evidence" value="ECO:0007669"/>
    <property type="project" value="InterPro"/>
</dbReference>